<gene>
    <name evidence="1" type="ORF">LCGC14_0164230</name>
</gene>
<comment type="caution">
    <text evidence="1">The sequence shown here is derived from an EMBL/GenBank/DDBJ whole genome shotgun (WGS) entry which is preliminary data.</text>
</comment>
<organism evidence="1">
    <name type="scientific">marine sediment metagenome</name>
    <dbReference type="NCBI Taxonomy" id="412755"/>
    <lineage>
        <taxon>unclassified sequences</taxon>
        <taxon>metagenomes</taxon>
        <taxon>ecological metagenomes</taxon>
    </lineage>
</organism>
<protein>
    <submittedName>
        <fullName evidence="1">Uncharacterized protein</fullName>
    </submittedName>
</protein>
<name>A0A0F9UYJ3_9ZZZZ</name>
<proteinExistence type="predicted"/>
<evidence type="ECO:0000313" key="1">
    <source>
        <dbReference type="EMBL" id="KKN96779.1"/>
    </source>
</evidence>
<dbReference type="EMBL" id="LAZR01000062">
    <property type="protein sequence ID" value="KKN96779.1"/>
    <property type="molecule type" value="Genomic_DNA"/>
</dbReference>
<dbReference type="AlphaFoldDB" id="A0A0F9UYJ3"/>
<reference evidence="1" key="1">
    <citation type="journal article" date="2015" name="Nature">
        <title>Complex archaea that bridge the gap between prokaryotes and eukaryotes.</title>
        <authorList>
            <person name="Spang A."/>
            <person name="Saw J.H."/>
            <person name="Jorgensen S.L."/>
            <person name="Zaremba-Niedzwiedzka K."/>
            <person name="Martijn J."/>
            <person name="Lind A.E."/>
            <person name="van Eijk R."/>
            <person name="Schleper C."/>
            <person name="Guy L."/>
            <person name="Ettema T.J."/>
        </authorList>
    </citation>
    <scope>NUCLEOTIDE SEQUENCE</scope>
</reference>
<sequence>MDPTRTAMRRIMLTEAADAAVPQYFYLALDFGSYNYDEMLANLMSGRLEGLKGIGATSIQDMIMDWGQLRELLIRMPGDDVAALNDVSMIRYDDPAYLMANNMEALGRLFNSPGDPQQILTKMGSYVLKALRDFGAAQQHYGFQYSGPLQSFGHWIARSGRRINSVDDMVRLFLQFLDEEHNSDDPYRRAITSHLDYDQPDFPDASEWKKWFHQGVKNMGALYSAEVEWAVKSGALKVPESSDIWVISPEQKYMDAYPHWKKTGEFPFLGKRGYAFDTWTDVMKSVDRWHEAINQLRTKYASVKIVSVRRAEKEKTKLFARRERQRQAGD</sequence>
<accession>A0A0F9UYJ3</accession>